<accession>A0A382NYN6</accession>
<gene>
    <name evidence="1" type="ORF">METZ01_LOCUS318462</name>
</gene>
<dbReference type="EMBL" id="UINC01103321">
    <property type="protein sequence ID" value="SVC65608.1"/>
    <property type="molecule type" value="Genomic_DNA"/>
</dbReference>
<organism evidence="1">
    <name type="scientific">marine metagenome</name>
    <dbReference type="NCBI Taxonomy" id="408172"/>
    <lineage>
        <taxon>unclassified sequences</taxon>
        <taxon>metagenomes</taxon>
        <taxon>ecological metagenomes</taxon>
    </lineage>
</organism>
<name>A0A382NYN6_9ZZZZ</name>
<dbReference type="AlphaFoldDB" id="A0A382NYN6"/>
<protein>
    <submittedName>
        <fullName evidence="1">Uncharacterized protein</fullName>
    </submittedName>
</protein>
<sequence>MKYPYYVTKQSICVFDDTVAFEIKLYDGDVFSWLEAKENS</sequence>
<evidence type="ECO:0000313" key="1">
    <source>
        <dbReference type="EMBL" id="SVC65608.1"/>
    </source>
</evidence>
<reference evidence="1" key="1">
    <citation type="submission" date="2018-05" db="EMBL/GenBank/DDBJ databases">
        <authorList>
            <person name="Lanie J.A."/>
            <person name="Ng W.-L."/>
            <person name="Kazmierczak K.M."/>
            <person name="Andrzejewski T.M."/>
            <person name="Davidsen T.M."/>
            <person name="Wayne K.J."/>
            <person name="Tettelin H."/>
            <person name="Glass J.I."/>
            <person name="Rusch D."/>
            <person name="Podicherti R."/>
            <person name="Tsui H.-C.T."/>
            <person name="Winkler M.E."/>
        </authorList>
    </citation>
    <scope>NUCLEOTIDE SEQUENCE</scope>
</reference>
<proteinExistence type="predicted"/>